<evidence type="ECO:0000313" key="2">
    <source>
        <dbReference type="EMBL" id="MEF2114631.1"/>
    </source>
</evidence>
<organism evidence="2 3">
    <name type="scientific">Clostridium frigoriphilum</name>
    <dbReference type="NCBI Taxonomy" id="443253"/>
    <lineage>
        <taxon>Bacteria</taxon>
        <taxon>Bacillati</taxon>
        <taxon>Bacillota</taxon>
        <taxon>Clostridia</taxon>
        <taxon>Eubacteriales</taxon>
        <taxon>Clostridiaceae</taxon>
        <taxon>Clostridium</taxon>
    </lineage>
</organism>
<comment type="caution">
    <text evidence="2">The sequence shown here is derived from an EMBL/GenBank/DDBJ whole genome shotgun (WGS) entry which is preliminary data.</text>
</comment>
<evidence type="ECO:0000313" key="3">
    <source>
        <dbReference type="Proteomes" id="UP001498469"/>
    </source>
</evidence>
<keyword evidence="3" id="KW-1185">Reference proteome</keyword>
<keyword evidence="1" id="KW-0812">Transmembrane</keyword>
<dbReference type="RefSeq" id="WP_331702804.1">
    <property type="nucleotide sequence ID" value="NZ_JAZHFS010000026.1"/>
</dbReference>
<keyword evidence="1" id="KW-1133">Transmembrane helix</keyword>
<dbReference type="EMBL" id="JAZHFS010000026">
    <property type="protein sequence ID" value="MEF2114631.1"/>
    <property type="molecule type" value="Genomic_DNA"/>
</dbReference>
<keyword evidence="1" id="KW-0472">Membrane</keyword>
<proteinExistence type="predicted"/>
<evidence type="ECO:0000256" key="1">
    <source>
        <dbReference type="SAM" id="Phobius"/>
    </source>
</evidence>
<protein>
    <submittedName>
        <fullName evidence="2">Uncharacterized protein</fullName>
    </submittedName>
</protein>
<sequence>MGKSMIKKIVFVVVSVGVGSFVDNILEKTDINVWLARGTGCLVTVIIALLLYYLLIKKS</sequence>
<gene>
    <name evidence="2" type="ORF">SJI18_20290</name>
</gene>
<name>A0ABU7UTN0_9CLOT</name>
<feature type="transmembrane region" description="Helical" evidence="1">
    <location>
        <begin position="34"/>
        <end position="55"/>
    </location>
</feature>
<accession>A0ABU7UTN0</accession>
<dbReference type="Proteomes" id="UP001498469">
    <property type="component" value="Unassembled WGS sequence"/>
</dbReference>
<reference evidence="2 3" key="1">
    <citation type="submission" date="2023-11" db="EMBL/GenBank/DDBJ databases">
        <title>Draft genome sequence of a psychrophilic Clostridium strain from permafrost water brine.</title>
        <authorList>
            <person name="Shcherbakova V.A."/>
            <person name="Trubitsyn V.E."/>
            <person name="Zakharyuk A.G."/>
        </authorList>
    </citation>
    <scope>NUCLEOTIDE SEQUENCE [LARGE SCALE GENOMIC DNA]</scope>
    <source>
        <strain evidence="2 3">14F</strain>
    </source>
</reference>